<organism evidence="1 2">
    <name type="scientific">Trifolium pratense</name>
    <name type="common">Red clover</name>
    <dbReference type="NCBI Taxonomy" id="57577"/>
    <lineage>
        <taxon>Eukaryota</taxon>
        <taxon>Viridiplantae</taxon>
        <taxon>Streptophyta</taxon>
        <taxon>Embryophyta</taxon>
        <taxon>Tracheophyta</taxon>
        <taxon>Spermatophyta</taxon>
        <taxon>Magnoliopsida</taxon>
        <taxon>eudicotyledons</taxon>
        <taxon>Gunneridae</taxon>
        <taxon>Pentapetalae</taxon>
        <taxon>rosids</taxon>
        <taxon>fabids</taxon>
        <taxon>Fabales</taxon>
        <taxon>Fabaceae</taxon>
        <taxon>Papilionoideae</taxon>
        <taxon>50 kb inversion clade</taxon>
        <taxon>NPAAA clade</taxon>
        <taxon>Hologalegina</taxon>
        <taxon>IRL clade</taxon>
        <taxon>Trifolieae</taxon>
        <taxon>Trifolium</taxon>
    </lineage>
</organism>
<dbReference type="EMBL" id="CASHSV030000109">
    <property type="protein sequence ID" value="CAJ2650530.1"/>
    <property type="molecule type" value="Genomic_DNA"/>
</dbReference>
<dbReference type="Proteomes" id="UP001177021">
    <property type="component" value="Unassembled WGS sequence"/>
</dbReference>
<sequence>MNNGRIWVLMLIISINVISLVDAQMFPTCANHLLPCINYANSTKPPDFCCNVVKDLSTTHKTCICQLATPELFEGFGVKTAQAYRFLHSCGVSFDFSFCKASSPSPSLSEQPPATSGGDEGGAEKIANTGVCFMLFIWAFMLFH</sequence>
<keyword evidence="2" id="KW-1185">Reference proteome</keyword>
<protein>
    <submittedName>
        <fullName evidence="1">Uncharacterized protein</fullName>
    </submittedName>
</protein>
<evidence type="ECO:0000313" key="1">
    <source>
        <dbReference type="EMBL" id="CAJ2650530.1"/>
    </source>
</evidence>
<comment type="caution">
    <text evidence="1">The sequence shown here is derived from an EMBL/GenBank/DDBJ whole genome shotgun (WGS) entry which is preliminary data.</text>
</comment>
<gene>
    <name evidence="1" type="ORF">MILVUS5_LOCUS18336</name>
</gene>
<proteinExistence type="predicted"/>
<reference evidence="1" key="1">
    <citation type="submission" date="2023-10" db="EMBL/GenBank/DDBJ databases">
        <authorList>
            <person name="Rodriguez Cubillos JULIANA M."/>
            <person name="De Vega J."/>
        </authorList>
    </citation>
    <scope>NUCLEOTIDE SEQUENCE</scope>
</reference>
<evidence type="ECO:0000313" key="2">
    <source>
        <dbReference type="Proteomes" id="UP001177021"/>
    </source>
</evidence>
<accession>A0ACB0K411</accession>
<name>A0ACB0K411_TRIPR</name>